<accession>A0A840HWL8</accession>
<evidence type="ECO:0000313" key="1">
    <source>
        <dbReference type="EMBL" id="MBB4641804.1"/>
    </source>
</evidence>
<dbReference type="Pfam" id="PF06821">
    <property type="entry name" value="Ser_hydrolase"/>
    <property type="match status" value="1"/>
</dbReference>
<protein>
    <recommendedName>
        <fullName evidence="3">Esterase</fullName>
    </recommendedName>
</protein>
<dbReference type="GO" id="GO:0016787">
    <property type="term" value="F:hydrolase activity"/>
    <property type="evidence" value="ECO:0007669"/>
    <property type="project" value="InterPro"/>
</dbReference>
<dbReference type="AlphaFoldDB" id="A0A840HWL8"/>
<dbReference type="Gene3D" id="3.40.50.1820">
    <property type="entry name" value="alpha/beta hydrolase"/>
    <property type="match status" value="1"/>
</dbReference>
<gene>
    <name evidence="1" type="ORF">HNQ99_002117</name>
</gene>
<name>A0A840HWL8_9SPHN</name>
<proteinExistence type="predicted"/>
<dbReference type="InterPro" id="IPR010662">
    <property type="entry name" value="RBBP9/YdeN"/>
</dbReference>
<dbReference type="Proteomes" id="UP000575068">
    <property type="component" value="Unassembled WGS sequence"/>
</dbReference>
<sequence>MAYYSSLERQNPLVLTVPGLNNSGPGHWQTIWEAVRSDCERVDLGMWDRPHRNTWVNKLNAAIRQADRPVILAAHSLGCLAVAWWAALERPPFGHPVAGALLVAPPDVDTASEDGRLTAFGPAPKNLLPFPSIVAASRNDPYISFTRAHTLAKFWGSHCVNAGEVGHINAESRLGEWEYGQYLLNQLIAIASEAEPQRPRHSVESLARTQALEDKVVPFPGNSI</sequence>
<dbReference type="SUPFAM" id="SSF53474">
    <property type="entry name" value="alpha/beta-Hydrolases"/>
    <property type="match status" value="1"/>
</dbReference>
<organism evidence="1 2">
    <name type="scientific">Rhizorhapis suberifaciens</name>
    <name type="common">corky root of lettuce</name>
    <dbReference type="NCBI Taxonomy" id="13656"/>
    <lineage>
        <taxon>Bacteria</taxon>
        <taxon>Pseudomonadati</taxon>
        <taxon>Pseudomonadota</taxon>
        <taxon>Alphaproteobacteria</taxon>
        <taxon>Sphingomonadales</taxon>
        <taxon>Sphingomonadaceae</taxon>
        <taxon>Rhizorhapis</taxon>
    </lineage>
</organism>
<comment type="caution">
    <text evidence="1">The sequence shown here is derived from an EMBL/GenBank/DDBJ whole genome shotgun (WGS) entry which is preliminary data.</text>
</comment>
<evidence type="ECO:0000313" key="2">
    <source>
        <dbReference type="Proteomes" id="UP000575068"/>
    </source>
</evidence>
<reference evidence="1 2" key="1">
    <citation type="submission" date="2020-08" db="EMBL/GenBank/DDBJ databases">
        <title>Genomic Encyclopedia of Type Strains, Phase IV (KMG-IV): sequencing the most valuable type-strain genomes for metagenomic binning, comparative biology and taxonomic classification.</title>
        <authorList>
            <person name="Goeker M."/>
        </authorList>
    </citation>
    <scope>NUCLEOTIDE SEQUENCE [LARGE SCALE GENOMIC DNA]</scope>
    <source>
        <strain evidence="1 2">DSM 7465</strain>
    </source>
</reference>
<dbReference type="InterPro" id="IPR029058">
    <property type="entry name" value="AB_hydrolase_fold"/>
</dbReference>
<evidence type="ECO:0008006" key="3">
    <source>
        <dbReference type="Google" id="ProtNLM"/>
    </source>
</evidence>
<dbReference type="RefSeq" id="WP_184475592.1">
    <property type="nucleotide sequence ID" value="NZ_JACHOV010000007.1"/>
</dbReference>
<keyword evidence="2" id="KW-1185">Reference proteome</keyword>
<dbReference type="EMBL" id="JACHOV010000007">
    <property type="protein sequence ID" value="MBB4641804.1"/>
    <property type="molecule type" value="Genomic_DNA"/>
</dbReference>